<feature type="transmembrane region" description="Helical" evidence="7">
    <location>
        <begin position="285"/>
        <end position="306"/>
    </location>
</feature>
<accession>A0A7J6UA55</accession>
<evidence type="ECO:0000256" key="1">
    <source>
        <dbReference type="ARBA" id="ARBA00004478"/>
    </source>
</evidence>
<dbReference type="InterPro" id="IPR001898">
    <property type="entry name" value="SLC13A/DASS"/>
</dbReference>
<keyword evidence="4" id="KW-1001">Plastid inner membrane</keyword>
<feature type="transmembrane region" description="Helical" evidence="7">
    <location>
        <begin position="152"/>
        <end position="174"/>
    </location>
</feature>
<evidence type="ECO:0000313" key="9">
    <source>
        <dbReference type="Proteomes" id="UP000553632"/>
    </source>
</evidence>
<dbReference type="Proteomes" id="UP000553632">
    <property type="component" value="Unassembled WGS sequence"/>
</dbReference>
<reference evidence="8 9" key="1">
    <citation type="submission" date="2020-04" db="EMBL/GenBank/DDBJ databases">
        <title>Perkinsus olseni comparative genomics.</title>
        <authorList>
            <person name="Bogema D.R."/>
        </authorList>
    </citation>
    <scope>NUCLEOTIDE SEQUENCE [LARGE SCALE GENOMIC DNA]</scope>
    <source>
        <strain evidence="8 9">ATCC PRA-207</strain>
    </source>
</reference>
<dbReference type="AlphaFoldDB" id="A0A7J6UA55"/>
<feature type="transmembrane region" description="Helical" evidence="7">
    <location>
        <begin position="257"/>
        <end position="278"/>
    </location>
</feature>
<protein>
    <recommendedName>
        <fullName evidence="10">Solute carrier 13</fullName>
    </recommendedName>
</protein>
<keyword evidence="4" id="KW-0934">Plastid</keyword>
<keyword evidence="5 7" id="KW-1133">Transmembrane helix</keyword>
<keyword evidence="9" id="KW-1185">Reference proteome</keyword>
<keyword evidence="3 7" id="KW-0812">Transmembrane</keyword>
<feature type="transmembrane region" description="Helical" evidence="7">
    <location>
        <begin position="326"/>
        <end position="347"/>
    </location>
</feature>
<feature type="transmembrane region" description="Helical" evidence="7">
    <location>
        <begin position="39"/>
        <end position="61"/>
    </location>
</feature>
<comment type="caution">
    <text evidence="8">The sequence shown here is derived from an EMBL/GenBank/DDBJ whole genome shotgun (WGS) entry which is preliminary data.</text>
</comment>
<evidence type="ECO:0000256" key="6">
    <source>
        <dbReference type="ARBA" id="ARBA00023136"/>
    </source>
</evidence>
<dbReference type="InterPro" id="IPR030676">
    <property type="entry name" value="CitT-rel"/>
</dbReference>
<evidence type="ECO:0000256" key="3">
    <source>
        <dbReference type="ARBA" id="ARBA00022692"/>
    </source>
</evidence>
<evidence type="ECO:0000256" key="4">
    <source>
        <dbReference type="ARBA" id="ARBA00022780"/>
    </source>
</evidence>
<gene>
    <name evidence="8" type="ORF">FOZ63_004623</name>
</gene>
<evidence type="ECO:0000256" key="2">
    <source>
        <dbReference type="ARBA" id="ARBA00007349"/>
    </source>
</evidence>
<feature type="transmembrane region" description="Helical" evidence="7">
    <location>
        <begin position="122"/>
        <end position="140"/>
    </location>
</feature>
<name>A0A7J6UA55_PEROL</name>
<evidence type="ECO:0000313" key="8">
    <source>
        <dbReference type="EMBL" id="KAF4753917.1"/>
    </source>
</evidence>
<feature type="non-terminal residue" evidence="8">
    <location>
        <position position="1"/>
    </location>
</feature>
<dbReference type="Pfam" id="PF00939">
    <property type="entry name" value="Na_sulph_symp"/>
    <property type="match status" value="2"/>
</dbReference>
<evidence type="ECO:0000256" key="7">
    <source>
        <dbReference type="SAM" id="Phobius"/>
    </source>
</evidence>
<comment type="similarity">
    <text evidence="2">Belongs to the SLC13A/DASS transporter (TC 2.A.47) family. DIT1 subfamily.</text>
</comment>
<sequence>MVGPLKPHRAERAPPVALMKGASNSETFFARLHHWHATVWPGANIPVVLAIVILALALWWLAPSGLASNVWQLFVLFMCTIIGAILEPLPLSAVCLISIGVVSATGVLTTSEMLSGFSSPSVWLIMFASFFASGFVVTGLGKRMCFIILKYAGSTTVGLGYGICFCELILALAIPANSARGVGVMMPILLPLMKEAFQSDPELDTAKRIGSYIVLVEITANATVAAGWLTGGAWNALNAYEGGVLGLWILSSTMPSVFPFSMTGVAAMGVAVLLLLGVLSLKDHIICNTAAFDLFLWFSILLTFATELKKKGFFEWLAARIDFSSLPPYPCLVLVCVVFYVTQYGFASITAHVSALFVAAVLVAEEAGVSAQ</sequence>
<comment type="subcellular location">
    <subcellularLocation>
        <location evidence="1">Plastid</location>
        <location evidence="1">Chloroplast inner membrane</location>
        <topology evidence="1">Multi-pass membrane protein</topology>
    </subcellularLocation>
</comment>
<dbReference type="GO" id="GO:0009706">
    <property type="term" value="C:chloroplast inner membrane"/>
    <property type="evidence" value="ECO:0007669"/>
    <property type="project" value="UniProtKB-SubCell"/>
</dbReference>
<dbReference type="PANTHER" id="PTHR42826">
    <property type="entry name" value="DICARBOXYLATE TRANSPORTER 2.1, CHLOROPLASTIC"/>
    <property type="match status" value="1"/>
</dbReference>
<proteinExistence type="inferred from homology"/>
<evidence type="ECO:0000256" key="5">
    <source>
        <dbReference type="ARBA" id="ARBA00022989"/>
    </source>
</evidence>
<feature type="transmembrane region" description="Helical" evidence="7">
    <location>
        <begin position="73"/>
        <end position="102"/>
    </location>
</feature>
<organism evidence="8 9">
    <name type="scientific">Perkinsus olseni</name>
    <name type="common">Perkinsus atlanticus</name>
    <dbReference type="NCBI Taxonomy" id="32597"/>
    <lineage>
        <taxon>Eukaryota</taxon>
        <taxon>Sar</taxon>
        <taxon>Alveolata</taxon>
        <taxon>Perkinsozoa</taxon>
        <taxon>Perkinsea</taxon>
        <taxon>Perkinsida</taxon>
        <taxon>Perkinsidae</taxon>
        <taxon>Perkinsus</taxon>
    </lineage>
</organism>
<dbReference type="GO" id="GO:0022857">
    <property type="term" value="F:transmembrane transporter activity"/>
    <property type="evidence" value="ECO:0007669"/>
    <property type="project" value="InterPro"/>
</dbReference>
<evidence type="ECO:0008006" key="10">
    <source>
        <dbReference type="Google" id="ProtNLM"/>
    </source>
</evidence>
<keyword evidence="6 7" id="KW-0472">Membrane</keyword>
<dbReference type="EMBL" id="JABANO010005189">
    <property type="protein sequence ID" value="KAF4753917.1"/>
    <property type="molecule type" value="Genomic_DNA"/>
</dbReference>